<comment type="caution">
    <text evidence="6">The sequence shown here is derived from an EMBL/GenBank/DDBJ whole genome shotgun (WGS) entry which is preliminary data.</text>
</comment>
<sequence>MRRMATAPKALPAIDLARCTGCGWCVAACPPHVLSLAVENWKKSAHLHDAPGCTGCAKCALKCPFDAIAMRRIPDPAGSR</sequence>
<dbReference type="EMBL" id="AOGK01000002">
    <property type="protein sequence ID" value="MDG5974088.1"/>
    <property type="molecule type" value="Genomic_DNA"/>
</dbReference>
<dbReference type="InterPro" id="IPR017896">
    <property type="entry name" value="4Fe4S_Fe-S-bd"/>
</dbReference>
<feature type="domain" description="4Fe-4S ferredoxin-type" evidence="5">
    <location>
        <begin position="43"/>
        <end position="73"/>
    </location>
</feature>
<dbReference type="PANTHER" id="PTHR43687:SF1">
    <property type="entry name" value="FERREDOXIN III"/>
    <property type="match status" value="1"/>
</dbReference>
<dbReference type="AlphaFoldDB" id="A0A9X4SAD6"/>
<keyword evidence="1" id="KW-0004">4Fe-4S</keyword>
<evidence type="ECO:0000259" key="5">
    <source>
        <dbReference type="PROSITE" id="PS51379"/>
    </source>
</evidence>
<dbReference type="PROSITE" id="PS51379">
    <property type="entry name" value="4FE4S_FER_2"/>
    <property type="match status" value="2"/>
</dbReference>
<evidence type="ECO:0000313" key="7">
    <source>
        <dbReference type="Proteomes" id="UP001152876"/>
    </source>
</evidence>
<evidence type="ECO:0000256" key="2">
    <source>
        <dbReference type="ARBA" id="ARBA00022723"/>
    </source>
</evidence>
<dbReference type="Gene3D" id="3.30.70.20">
    <property type="match status" value="1"/>
</dbReference>
<accession>A0A9X4SAD6</accession>
<dbReference type="PANTHER" id="PTHR43687">
    <property type="entry name" value="ADENYLYLSULFATE REDUCTASE, BETA SUBUNIT"/>
    <property type="match status" value="1"/>
</dbReference>
<name>A0A9X4SAD6_9BURK</name>
<evidence type="ECO:0000256" key="4">
    <source>
        <dbReference type="ARBA" id="ARBA00023014"/>
    </source>
</evidence>
<evidence type="ECO:0000256" key="3">
    <source>
        <dbReference type="ARBA" id="ARBA00023004"/>
    </source>
</evidence>
<evidence type="ECO:0000313" key="6">
    <source>
        <dbReference type="EMBL" id="MDG5974088.1"/>
    </source>
</evidence>
<dbReference type="Pfam" id="PF14697">
    <property type="entry name" value="Fer4_21"/>
    <property type="match status" value="1"/>
</dbReference>
<dbReference type="InterPro" id="IPR017900">
    <property type="entry name" value="4Fe4S_Fe_S_CS"/>
</dbReference>
<keyword evidence="2" id="KW-0479">Metal-binding</keyword>
<gene>
    <name evidence="6" type="ORF">H010_02427</name>
</gene>
<protein>
    <submittedName>
        <fullName evidence="6">4Fe-4S ferredoxin</fullName>
    </submittedName>
</protein>
<dbReference type="SUPFAM" id="SSF54862">
    <property type="entry name" value="4Fe-4S ferredoxins"/>
    <property type="match status" value="1"/>
</dbReference>
<feature type="domain" description="4Fe-4S ferredoxin-type" evidence="5">
    <location>
        <begin position="10"/>
        <end position="39"/>
    </location>
</feature>
<dbReference type="InterPro" id="IPR050572">
    <property type="entry name" value="Fe-S_Ferredoxin"/>
</dbReference>
<organism evidence="6 7">
    <name type="scientific">Hydrogenophaga taeniospiralis CCUG 15921</name>
    <dbReference type="NCBI Taxonomy" id="1281780"/>
    <lineage>
        <taxon>Bacteria</taxon>
        <taxon>Pseudomonadati</taxon>
        <taxon>Pseudomonadota</taxon>
        <taxon>Betaproteobacteria</taxon>
        <taxon>Burkholderiales</taxon>
        <taxon>Comamonadaceae</taxon>
        <taxon>Hydrogenophaga</taxon>
    </lineage>
</organism>
<reference evidence="6" key="1">
    <citation type="submission" date="2013-01" db="EMBL/GenBank/DDBJ databases">
        <title>Genome draft of Hydrogenophaga taeniospiralis 2K1.</title>
        <authorList>
            <person name="Gomila M."/>
            <person name="Lalucat J."/>
        </authorList>
    </citation>
    <scope>NUCLEOTIDE SEQUENCE</scope>
    <source>
        <strain evidence="6">CCUG 15921</strain>
    </source>
</reference>
<dbReference type="Proteomes" id="UP001152876">
    <property type="component" value="Unassembled WGS sequence"/>
</dbReference>
<dbReference type="GO" id="GO:0046872">
    <property type="term" value="F:metal ion binding"/>
    <property type="evidence" value="ECO:0007669"/>
    <property type="project" value="UniProtKB-KW"/>
</dbReference>
<keyword evidence="3" id="KW-0408">Iron</keyword>
<keyword evidence="4" id="KW-0411">Iron-sulfur</keyword>
<keyword evidence="7" id="KW-1185">Reference proteome</keyword>
<proteinExistence type="predicted"/>
<evidence type="ECO:0000256" key="1">
    <source>
        <dbReference type="ARBA" id="ARBA00022485"/>
    </source>
</evidence>
<dbReference type="PROSITE" id="PS00198">
    <property type="entry name" value="4FE4S_FER_1"/>
    <property type="match status" value="2"/>
</dbReference>
<dbReference type="GO" id="GO:0051539">
    <property type="term" value="F:4 iron, 4 sulfur cluster binding"/>
    <property type="evidence" value="ECO:0007669"/>
    <property type="project" value="UniProtKB-KW"/>
</dbReference>